<organism evidence="1 2">
    <name type="scientific">Caerostris extrusa</name>
    <name type="common">Bark spider</name>
    <name type="synonym">Caerostris bankana</name>
    <dbReference type="NCBI Taxonomy" id="172846"/>
    <lineage>
        <taxon>Eukaryota</taxon>
        <taxon>Metazoa</taxon>
        <taxon>Ecdysozoa</taxon>
        <taxon>Arthropoda</taxon>
        <taxon>Chelicerata</taxon>
        <taxon>Arachnida</taxon>
        <taxon>Araneae</taxon>
        <taxon>Araneomorphae</taxon>
        <taxon>Entelegynae</taxon>
        <taxon>Araneoidea</taxon>
        <taxon>Araneidae</taxon>
        <taxon>Caerostris</taxon>
    </lineage>
</organism>
<dbReference type="Proteomes" id="UP001054945">
    <property type="component" value="Unassembled WGS sequence"/>
</dbReference>
<protein>
    <submittedName>
        <fullName evidence="1">Uncharacterized protein</fullName>
    </submittedName>
</protein>
<evidence type="ECO:0000313" key="2">
    <source>
        <dbReference type="Proteomes" id="UP001054945"/>
    </source>
</evidence>
<dbReference type="EMBL" id="BPLR01004918">
    <property type="protein sequence ID" value="GIX98480.1"/>
    <property type="molecule type" value="Genomic_DNA"/>
</dbReference>
<accession>A0AAV4PRD0</accession>
<comment type="caution">
    <text evidence="1">The sequence shown here is derived from an EMBL/GenBank/DDBJ whole genome shotgun (WGS) entry which is preliminary data.</text>
</comment>
<proteinExistence type="predicted"/>
<name>A0AAV4PRD0_CAEEX</name>
<keyword evidence="2" id="KW-1185">Reference proteome</keyword>
<gene>
    <name evidence="1" type="ORF">CEXT_609641</name>
</gene>
<evidence type="ECO:0000313" key="1">
    <source>
        <dbReference type="EMBL" id="GIX98480.1"/>
    </source>
</evidence>
<dbReference type="AlphaFoldDB" id="A0AAV4PRD0"/>
<sequence length="119" mass="14196">MQMENVLKVRSPTTHNGGRTLLKRKLSLMAAHLFPFRHLIFENQKSKRERNCKFRNRKAESMFRVEFNRKALVKYTKRKSFGGTHFPGKLPLVSRNILSGLLPKHEYERVSFRTYFRLN</sequence>
<reference evidence="1 2" key="1">
    <citation type="submission" date="2021-06" db="EMBL/GenBank/DDBJ databases">
        <title>Caerostris extrusa draft genome.</title>
        <authorList>
            <person name="Kono N."/>
            <person name="Arakawa K."/>
        </authorList>
    </citation>
    <scope>NUCLEOTIDE SEQUENCE [LARGE SCALE GENOMIC DNA]</scope>
</reference>